<evidence type="ECO:0000256" key="7">
    <source>
        <dbReference type="HAMAP-Rule" id="MF_00017"/>
    </source>
</evidence>
<dbReference type="Gene3D" id="6.10.250.240">
    <property type="match status" value="1"/>
</dbReference>
<dbReference type="PROSITE" id="PS01300">
    <property type="entry name" value="RECR"/>
    <property type="match status" value="1"/>
</dbReference>
<keyword evidence="1 7" id="KW-0479">Metal-binding</keyword>
<dbReference type="Pfam" id="PF13662">
    <property type="entry name" value="Toprim_4"/>
    <property type="match status" value="1"/>
</dbReference>
<dbReference type="PANTHER" id="PTHR30446">
    <property type="entry name" value="RECOMBINATION PROTEIN RECR"/>
    <property type="match status" value="1"/>
</dbReference>
<dbReference type="AlphaFoldDB" id="A0A1F7FBK8"/>
<evidence type="ECO:0000256" key="4">
    <source>
        <dbReference type="ARBA" id="ARBA00022833"/>
    </source>
</evidence>
<protein>
    <recommendedName>
        <fullName evidence="7">Recombination protein RecR</fullName>
    </recommendedName>
</protein>
<dbReference type="InterPro" id="IPR034137">
    <property type="entry name" value="TOPRIM_RecR"/>
</dbReference>
<dbReference type="Gene3D" id="1.10.8.420">
    <property type="entry name" value="RecR Domain 1"/>
    <property type="match status" value="1"/>
</dbReference>
<dbReference type="PANTHER" id="PTHR30446:SF0">
    <property type="entry name" value="RECOMBINATION PROTEIN RECR"/>
    <property type="match status" value="1"/>
</dbReference>
<dbReference type="Pfam" id="PF21176">
    <property type="entry name" value="RecR_HhH"/>
    <property type="match status" value="1"/>
</dbReference>
<keyword evidence="6 7" id="KW-0234">DNA repair</keyword>
<dbReference type="GO" id="GO:0008270">
    <property type="term" value="F:zinc ion binding"/>
    <property type="evidence" value="ECO:0007669"/>
    <property type="project" value="UniProtKB-KW"/>
</dbReference>
<comment type="function">
    <text evidence="7">May play a role in DNA repair. It seems to be involved in an RecBC-independent recombinational process of DNA repair. It may act with RecF and RecO.</text>
</comment>
<feature type="zinc finger region" description="C4-type" evidence="7">
    <location>
        <begin position="58"/>
        <end position="73"/>
    </location>
</feature>
<keyword evidence="4 7" id="KW-0862">Zinc</keyword>
<name>A0A1F7FBK8_UNCRA</name>
<dbReference type="Pfam" id="PF02132">
    <property type="entry name" value="RecR_ZnF"/>
    <property type="match status" value="1"/>
</dbReference>
<proteinExistence type="inferred from homology"/>
<dbReference type="InterPro" id="IPR015967">
    <property type="entry name" value="Rcmb_RecR_Znf"/>
</dbReference>
<dbReference type="SUPFAM" id="SSF111304">
    <property type="entry name" value="Recombination protein RecR"/>
    <property type="match status" value="1"/>
</dbReference>
<evidence type="ECO:0000256" key="1">
    <source>
        <dbReference type="ARBA" id="ARBA00022723"/>
    </source>
</evidence>
<sequence length="198" mass="21465">MDFLPQAFRNLIDELARLPGVGRKTAQRLAFHIMRRSAEEAGQLAAAIVAAKAGIKPCSLCGSYADTDLCPICSAPNRNPKIICVVEKPVDILAIERSGYYKGLYHVLGGAISPLDGITPEQLNIQHLLQRVNGSDCEVILSTGTSTEGDHTALYLTRILKENGAKVTRMARGIPAGSDIEYVDEVTLYRALEGRTEL</sequence>
<evidence type="ECO:0000313" key="9">
    <source>
        <dbReference type="EMBL" id="OGK04008.1"/>
    </source>
</evidence>
<dbReference type="PROSITE" id="PS50880">
    <property type="entry name" value="TOPRIM"/>
    <property type="match status" value="1"/>
</dbReference>
<dbReference type="GO" id="GO:0003677">
    <property type="term" value="F:DNA binding"/>
    <property type="evidence" value="ECO:0007669"/>
    <property type="project" value="UniProtKB-UniRule"/>
</dbReference>
<dbReference type="SMART" id="SM00278">
    <property type="entry name" value="HhH1"/>
    <property type="match status" value="1"/>
</dbReference>
<dbReference type="InterPro" id="IPR006171">
    <property type="entry name" value="TOPRIM_dom"/>
</dbReference>
<organism evidence="9 10">
    <name type="scientific">Candidatus Raymondbacteria bacterium RIFOXYD12_FULL_49_13</name>
    <dbReference type="NCBI Taxonomy" id="1817890"/>
    <lineage>
        <taxon>Bacteria</taxon>
        <taxon>Raymondiibacteriota</taxon>
    </lineage>
</organism>
<evidence type="ECO:0000256" key="5">
    <source>
        <dbReference type="ARBA" id="ARBA00023172"/>
    </source>
</evidence>
<keyword evidence="2 7" id="KW-0227">DNA damage</keyword>
<dbReference type="InterPro" id="IPR000093">
    <property type="entry name" value="DNA_Rcmb_RecR"/>
</dbReference>
<gene>
    <name evidence="7" type="primary">recR</name>
    <name evidence="9" type="ORF">A2519_00690</name>
</gene>
<dbReference type="InterPro" id="IPR023627">
    <property type="entry name" value="Rcmb_RecR"/>
</dbReference>
<keyword evidence="3 7" id="KW-0863">Zinc-finger</keyword>
<accession>A0A1F7FBK8</accession>
<comment type="similarity">
    <text evidence="7">Belongs to the RecR family.</text>
</comment>
<dbReference type="GO" id="GO:0006310">
    <property type="term" value="P:DNA recombination"/>
    <property type="evidence" value="ECO:0007669"/>
    <property type="project" value="UniProtKB-UniRule"/>
</dbReference>
<dbReference type="Pfam" id="PF21175">
    <property type="entry name" value="RecR_C"/>
    <property type="match status" value="1"/>
</dbReference>
<evidence type="ECO:0000256" key="6">
    <source>
        <dbReference type="ARBA" id="ARBA00023204"/>
    </source>
</evidence>
<dbReference type="EMBL" id="MFYX01000077">
    <property type="protein sequence ID" value="OGK04008.1"/>
    <property type="molecule type" value="Genomic_DNA"/>
</dbReference>
<dbReference type="HAMAP" id="MF_00017">
    <property type="entry name" value="RecR"/>
    <property type="match status" value="1"/>
</dbReference>
<dbReference type="Proteomes" id="UP000179243">
    <property type="component" value="Unassembled WGS sequence"/>
</dbReference>
<dbReference type="Gene3D" id="3.40.1360.10">
    <property type="match status" value="1"/>
</dbReference>
<keyword evidence="5 7" id="KW-0233">DNA recombination</keyword>
<evidence type="ECO:0000256" key="3">
    <source>
        <dbReference type="ARBA" id="ARBA00022771"/>
    </source>
</evidence>
<evidence type="ECO:0000259" key="8">
    <source>
        <dbReference type="PROSITE" id="PS50880"/>
    </source>
</evidence>
<reference evidence="9 10" key="1">
    <citation type="journal article" date="2016" name="Nat. Commun.">
        <title>Thousands of microbial genomes shed light on interconnected biogeochemical processes in an aquifer system.</title>
        <authorList>
            <person name="Anantharaman K."/>
            <person name="Brown C.T."/>
            <person name="Hug L.A."/>
            <person name="Sharon I."/>
            <person name="Castelle C.J."/>
            <person name="Probst A.J."/>
            <person name="Thomas B.C."/>
            <person name="Singh A."/>
            <person name="Wilkins M.J."/>
            <person name="Karaoz U."/>
            <person name="Brodie E.L."/>
            <person name="Williams K.H."/>
            <person name="Hubbard S.S."/>
            <person name="Banfield J.F."/>
        </authorList>
    </citation>
    <scope>NUCLEOTIDE SEQUENCE [LARGE SCALE GENOMIC DNA]</scope>
</reference>
<dbReference type="NCBIfam" id="TIGR00615">
    <property type="entry name" value="recR"/>
    <property type="match status" value="1"/>
</dbReference>
<dbReference type="CDD" id="cd01025">
    <property type="entry name" value="TOPRIM_recR"/>
    <property type="match status" value="1"/>
</dbReference>
<feature type="domain" description="Toprim" evidence="8">
    <location>
        <begin position="81"/>
        <end position="175"/>
    </location>
</feature>
<evidence type="ECO:0000256" key="2">
    <source>
        <dbReference type="ARBA" id="ARBA00022763"/>
    </source>
</evidence>
<dbReference type="InterPro" id="IPR003583">
    <property type="entry name" value="Hlx-hairpin-Hlx_DNA-bd_motif"/>
</dbReference>
<evidence type="ECO:0000313" key="10">
    <source>
        <dbReference type="Proteomes" id="UP000179243"/>
    </source>
</evidence>
<dbReference type="GO" id="GO:0006281">
    <property type="term" value="P:DNA repair"/>
    <property type="evidence" value="ECO:0007669"/>
    <property type="project" value="UniProtKB-UniRule"/>
</dbReference>
<comment type="caution">
    <text evidence="9">The sequence shown here is derived from an EMBL/GenBank/DDBJ whole genome shotgun (WGS) entry which is preliminary data.</text>
</comment>
<dbReference type="SMART" id="SM00493">
    <property type="entry name" value="TOPRIM"/>
    <property type="match status" value="1"/>
</dbReference>